<keyword evidence="1" id="KW-1015">Disulfide bond</keyword>
<accession>A0ABP0QD81</accession>
<evidence type="ECO:0000256" key="2">
    <source>
        <dbReference type="SAM" id="MobiDB-lite"/>
    </source>
</evidence>
<protein>
    <recommendedName>
        <fullName evidence="6">CUB domain-containing protein</fullName>
    </recommendedName>
</protein>
<organism evidence="4 5">
    <name type="scientific">Durusdinium trenchii</name>
    <dbReference type="NCBI Taxonomy" id="1381693"/>
    <lineage>
        <taxon>Eukaryota</taxon>
        <taxon>Sar</taxon>
        <taxon>Alveolata</taxon>
        <taxon>Dinophyceae</taxon>
        <taxon>Suessiales</taxon>
        <taxon>Symbiodiniaceae</taxon>
        <taxon>Durusdinium</taxon>
    </lineage>
</organism>
<feature type="non-terminal residue" evidence="4">
    <location>
        <position position="408"/>
    </location>
</feature>
<evidence type="ECO:0000313" key="5">
    <source>
        <dbReference type="Proteomes" id="UP001642484"/>
    </source>
</evidence>
<keyword evidence="5" id="KW-1185">Reference proteome</keyword>
<dbReference type="EMBL" id="CAXAMN010024255">
    <property type="protein sequence ID" value="CAK9085116.1"/>
    <property type="molecule type" value="Genomic_DNA"/>
</dbReference>
<dbReference type="Proteomes" id="UP001642484">
    <property type="component" value="Unassembled WGS sequence"/>
</dbReference>
<comment type="caution">
    <text evidence="4">The sequence shown here is derived from an EMBL/GenBank/DDBJ whole genome shotgun (WGS) entry which is preliminary data.</text>
</comment>
<dbReference type="InterPro" id="IPR035914">
    <property type="entry name" value="Sperma_CUB_dom_sf"/>
</dbReference>
<feature type="signal peptide" evidence="3">
    <location>
        <begin position="1"/>
        <end position="20"/>
    </location>
</feature>
<dbReference type="SUPFAM" id="SSF49854">
    <property type="entry name" value="Spermadhesin, CUB domain"/>
    <property type="match status" value="2"/>
</dbReference>
<sequence>MTAWTRWTLWSVLLSQETLADERRLDCKDVPGWTDNEGYSCHEYANRSWCTEDGAEGFGWQQTWGGFEERWREGFTAQAACCACGGGQVQSIAGLWQVLQGPCTVDTEGCLLSPNYPQNYSNNQRCTIIVNQTLAQPIRVVDWDVEYWFDFLLINGRLFSGTLQPLNQTPNGSMHWVSDEDTTGTGWKLCPGNGTSSEAVIGSTTSSSERSTTPVASSTTTEVTESTSSSSSSSSSTPLPTSSPSAPSACKDVEGWMDAAEFSCNEYAQEQWCTVEKHPGPHWEALWGPIEDYWNFGFSAFDACCACGGGQNASISVLWMVQSGPCTMVDGCILSPNYPSNYSNNQRCTIAVNQSLARPFQVVDFDTERNYDRLTVNGRSYSGRKKPSGVVPFTAIGWESDEDLTARG</sequence>
<feature type="region of interest" description="Disordered" evidence="2">
    <location>
        <begin position="198"/>
        <end position="250"/>
    </location>
</feature>
<reference evidence="4 5" key="1">
    <citation type="submission" date="2024-02" db="EMBL/GenBank/DDBJ databases">
        <authorList>
            <person name="Chen Y."/>
            <person name="Shah S."/>
            <person name="Dougan E. K."/>
            <person name="Thang M."/>
            <person name="Chan C."/>
        </authorList>
    </citation>
    <scope>NUCLEOTIDE SEQUENCE [LARGE SCALE GENOMIC DNA]</scope>
</reference>
<dbReference type="Gene3D" id="2.60.120.290">
    <property type="entry name" value="Spermadhesin, CUB domain"/>
    <property type="match status" value="1"/>
</dbReference>
<keyword evidence="3" id="KW-0732">Signal</keyword>
<evidence type="ECO:0000256" key="1">
    <source>
        <dbReference type="ARBA" id="ARBA00023157"/>
    </source>
</evidence>
<feature type="compositionally biased region" description="Low complexity" evidence="2">
    <location>
        <begin position="203"/>
        <end position="248"/>
    </location>
</feature>
<feature type="chain" id="PRO_5046216551" description="CUB domain-containing protein" evidence="3">
    <location>
        <begin position="21"/>
        <end position="408"/>
    </location>
</feature>
<evidence type="ECO:0008006" key="6">
    <source>
        <dbReference type="Google" id="ProtNLM"/>
    </source>
</evidence>
<evidence type="ECO:0000313" key="4">
    <source>
        <dbReference type="EMBL" id="CAK9085116.1"/>
    </source>
</evidence>
<evidence type="ECO:0000256" key="3">
    <source>
        <dbReference type="SAM" id="SignalP"/>
    </source>
</evidence>
<name>A0ABP0QD81_9DINO</name>
<dbReference type="PANTHER" id="PTHR24255">
    <property type="entry name" value="COMPLEMENT COMPONENT 1, S SUBCOMPONENT-RELATED"/>
    <property type="match status" value="1"/>
</dbReference>
<proteinExistence type="predicted"/>
<gene>
    <name evidence="4" type="ORF">CCMP2556_LOCUS41346</name>
</gene>